<sequence>MALPSEIKAVVITKPGTAEVKTVPLPKLRDDYILVRTTAVAVNPTDWKHVDMPMDGNVGARVGCDYAGVVEQVGSKVTKQFSKGDRICGPAHGSNQTQHEDGTFAEFIMVKGDVAIKIPDNLSDEQAATLGVGIITVGQGLYQALKLALPVPGSSSPPPLTPKSPQILIYGGSTASGLLGIQFARMSGYRVATICSPSNFAYVKSLGADAAFDYRSPTVVADIRAWSRGDGDGDGDGDGNGGDVPLTLAWDCIATPDSARICAGCLSRARGGSYRALFGVEDEVVKEVNERVDNGFTFAYTALGEAFDVGFAVPAVPGDFEFAKMFGELSRELLAAGQVKPVRAEVNRGGKGLEGALVGMRELKAERVSGAKLVYTL</sequence>
<dbReference type="InterPro" id="IPR047122">
    <property type="entry name" value="Trans-enoyl_RdTase-like"/>
</dbReference>
<evidence type="ECO:0000259" key="3">
    <source>
        <dbReference type="SMART" id="SM00829"/>
    </source>
</evidence>
<dbReference type="InterPro" id="IPR020843">
    <property type="entry name" value="ER"/>
</dbReference>
<dbReference type="SUPFAM" id="SSF50129">
    <property type="entry name" value="GroES-like"/>
    <property type="match status" value="1"/>
</dbReference>
<dbReference type="SUPFAM" id="SSF51735">
    <property type="entry name" value="NAD(P)-binding Rossmann-fold domains"/>
    <property type="match status" value="1"/>
</dbReference>
<dbReference type="Gene3D" id="3.90.180.10">
    <property type="entry name" value="Medium-chain alcohol dehydrogenases, catalytic domain"/>
    <property type="match status" value="1"/>
</dbReference>
<protein>
    <submittedName>
        <fullName evidence="4">Alcohol dehydrogenase zinc-type</fullName>
    </submittedName>
</protein>
<comment type="similarity">
    <text evidence="1">Belongs to the zinc-containing alcohol dehydrogenase family.</text>
</comment>
<dbReference type="RefSeq" id="XP_070920321.1">
    <property type="nucleotide sequence ID" value="XM_071064220.1"/>
</dbReference>
<accession>A0ABQ0GLK5</accession>
<organism evidence="4 5">
    <name type="scientific">Madurella fahalii</name>
    <dbReference type="NCBI Taxonomy" id="1157608"/>
    <lineage>
        <taxon>Eukaryota</taxon>
        <taxon>Fungi</taxon>
        <taxon>Dikarya</taxon>
        <taxon>Ascomycota</taxon>
        <taxon>Pezizomycotina</taxon>
        <taxon>Sordariomycetes</taxon>
        <taxon>Sordariomycetidae</taxon>
        <taxon>Sordariales</taxon>
        <taxon>Sordariales incertae sedis</taxon>
        <taxon>Madurella</taxon>
    </lineage>
</organism>
<proteinExistence type="inferred from homology"/>
<comment type="caution">
    <text evidence="4">The sequence shown here is derived from an EMBL/GenBank/DDBJ whole genome shotgun (WGS) entry which is preliminary data.</text>
</comment>
<evidence type="ECO:0000256" key="2">
    <source>
        <dbReference type="ARBA" id="ARBA00023002"/>
    </source>
</evidence>
<keyword evidence="2" id="KW-0560">Oxidoreductase</keyword>
<dbReference type="InterPro" id="IPR013154">
    <property type="entry name" value="ADH-like_N"/>
</dbReference>
<gene>
    <name evidence="4" type="ORF">MFIFM68171_08801</name>
</gene>
<dbReference type="Pfam" id="PF08240">
    <property type="entry name" value="ADH_N"/>
    <property type="match status" value="1"/>
</dbReference>
<dbReference type="PANTHER" id="PTHR45348">
    <property type="entry name" value="HYPOTHETICAL OXIDOREDUCTASE (EUROFUNG)"/>
    <property type="match status" value="1"/>
</dbReference>
<feature type="domain" description="Enoyl reductase (ER)" evidence="3">
    <location>
        <begin position="16"/>
        <end position="374"/>
    </location>
</feature>
<evidence type="ECO:0000256" key="1">
    <source>
        <dbReference type="ARBA" id="ARBA00008072"/>
    </source>
</evidence>
<keyword evidence="5" id="KW-1185">Reference proteome</keyword>
<dbReference type="GeneID" id="98179543"/>
<evidence type="ECO:0000313" key="4">
    <source>
        <dbReference type="EMBL" id="GAB1318591.1"/>
    </source>
</evidence>
<dbReference type="CDD" id="cd08249">
    <property type="entry name" value="enoyl_reductase_like"/>
    <property type="match status" value="1"/>
</dbReference>
<evidence type="ECO:0000313" key="5">
    <source>
        <dbReference type="Proteomes" id="UP001628179"/>
    </source>
</evidence>
<dbReference type="PANTHER" id="PTHR45348:SF2">
    <property type="entry name" value="ZINC-TYPE ALCOHOL DEHYDROGENASE-LIKE PROTEIN C2E1P3.01"/>
    <property type="match status" value="1"/>
</dbReference>
<dbReference type="InterPro" id="IPR011032">
    <property type="entry name" value="GroES-like_sf"/>
</dbReference>
<name>A0ABQ0GLK5_9PEZI</name>
<dbReference type="Gene3D" id="3.40.50.720">
    <property type="entry name" value="NAD(P)-binding Rossmann-like Domain"/>
    <property type="match status" value="1"/>
</dbReference>
<reference evidence="4 5" key="1">
    <citation type="submission" date="2024-09" db="EMBL/GenBank/DDBJ databases">
        <title>Itraconazole resistance in Madurella fahalii resulting from another homologue of gene encoding cytochrome P450 14-alpha sterol demethylase (CYP51).</title>
        <authorList>
            <person name="Yoshioka I."/>
            <person name="Fahal A.H."/>
            <person name="Kaneko S."/>
            <person name="Yaguchi T."/>
        </authorList>
    </citation>
    <scope>NUCLEOTIDE SEQUENCE [LARGE SCALE GENOMIC DNA]</scope>
    <source>
        <strain evidence="4 5">IFM 68171</strain>
    </source>
</reference>
<dbReference type="SMART" id="SM00829">
    <property type="entry name" value="PKS_ER"/>
    <property type="match status" value="1"/>
</dbReference>
<dbReference type="Proteomes" id="UP001628179">
    <property type="component" value="Unassembled WGS sequence"/>
</dbReference>
<dbReference type="InterPro" id="IPR036291">
    <property type="entry name" value="NAD(P)-bd_dom_sf"/>
</dbReference>
<dbReference type="EMBL" id="BAAFSV010000005">
    <property type="protein sequence ID" value="GAB1318591.1"/>
    <property type="molecule type" value="Genomic_DNA"/>
</dbReference>